<proteinExistence type="predicted"/>
<reference evidence="2" key="2">
    <citation type="submission" date="2023-05" db="EMBL/GenBank/DDBJ databases">
        <authorList>
            <consortium name="Lawrence Berkeley National Laboratory"/>
            <person name="Steindorff A."/>
            <person name="Hensen N."/>
            <person name="Bonometti L."/>
            <person name="Westerberg I."/>
            <person name="Brannstrom I.O."/>
            <person name="Guillou S."/>
            <person name="Cros-Aarteil S."/>
            <person name="Calhoun S."/>
            <person name="Haridas S."/>
            <person name="Kuo A."/>
            <person name="Mondo S."/>
            <person name="Pangilinan J."/>
            <person name="Riley R."/>
            <person name="Labutti K."/>
            <person name="Andreopoulos B."/>
            <person name="Lipzen A."/>
            <person name="Chen C."/>
            <person name="Yanf M."/>
            <person name="Daum C."/>
            <person name="Ng V."/>
            <person name="Clum A."/>
            <person name="Ohm R."/>
            <person name="Martin F."/>
            <person name="Silar P."/>
            <person name="Natvig D."/>
            <person name="Lalanne C."/>
            <person name="Gautier V."/>
            <person name="Ament-Velasquez S.L."/>
            <person name="Kruys A."/>
            <person name="Hutchinson M.I."/>
            <person name="Powell A.J."/>
            <person name="Barry K."/>
            <person name="Miller A.N."/>
            <person name="Grigoriev I.V."/>
            <person name="Debuchy R."/>
            <person name="Gladieux P."/>
            <person name="Thoren M.H."/>
            <person name="Johannesson H."/>
        </authorList>
    </citation>
    <scope>NUCLEOTIDE SEQUENCE</scope>
    <source>
        <strain evidence="2">CBS 103.79</strain>
    </source>
</reference>
<dbReference type="Proteomes" id="UP001303889">
    <property type="component" value="Unassembled WGS sequence"/>
</dbReference>
<name>A0AAN6MG09_9PEZI</name>
<comment type="caution">
    <text evidence="2">The sequence shown here is derived from an EMBL/GenBank/DDBJ whole genome shotgun (WGS) entry which is preliminary data.</text>
</comment>
<accession>A0AAN6MG09</accession>
<gene>
    <name evidence="2" type="ORF">C8A05DRAFT_36865</name>
</gene>
<organism evidence="2 3">
    <name type="scientific">Staphylotrichum tortipilum</name>
    <dbReference type="NCBI Taxonomy" id="2831512"/>
    <lineage>
        <taxon>Eukaryota</taxon>
        <taxon>Fungi</taxon>
        <taxon>Dikarya</taxon>
        <taxon>Ascomycota</taxon>
        <taxon>Pezizomycotina</taxon>
        <taxon>Sordariomycetes</taxon>
        <taxon>Sordariomycetidae</taxon>
        <taxon>Sordariales</taxon>
        <taxon>Chaetomiaceae</taxon>
        <taxon>Staphylotrichum</taxon>
    </lineage>
</organism>
<protein>
    <submittedName>
        <fullName evidence="2">Uncharacterized protein</fullName>
    </submittedName>
</protein>
<dbReference type="EMBL" id="MU855774">
    <property type="protein sequence ID" value="KAK3899519.1"/>
    <property type="molecule type" value="Genomic_DNA"/>
</dbReference>
<dbReference type="AlphaFoldDB" id="A0AAN6MG09"/>
<evidence type="ECO:0000313" key="2">
    <source>
        <dbReference type="EMBL" id="KAK3899519.1"/>
    </source>
</evidence>
<keyword evidence="3" id="KW-1185">Reference proteome</keyword>
<feature type="chain" id="PRO_5042909093" evidence="1">
    <location>
        <begin position="19"/>
        <end position="105"/>
    </location>
</feature>
<feature type="signal peptide" evidence="1">
    <location>
        <begin position="1"/>
        <end position="18"/>
    </location>
</feature>
<reference evidence="2" key="1">
    <citation type="journal article" date="2023" name="Mol. Phylogenet. Evol.">
        <title>Genome-scale phylogeny and comparative genomics of the fungal order Sordariales.</title>
        <authorList>
            <person name="Hensen N."/>
            <person name="Bonometti L."/>
            <person name="Westerberg I."/>
            <person name="Brannstrom I.O."/>
            <person name="Guillou S."/>
            <person name="Cros-Aarteil S."/>
            <person name="Calhoun S."/>
            <person name="Haridas S."/>
            <person name="Kuo A."/>
            <person name="Mondo S."/>
            <person name="Pangilinan J."/>
            <person name="Riley R."/>
            <person name="LaButti K."/>
            <person name="Andreopoulos B."/>
            <person name="Lipzen A."/>
            <person name="Chen C."/>
            <person name="Yan M."/>
            <person name="Daum C."/>
            <person name="Ng V."/>
            <person name="Clum A."/>
            <person name="Steindorff A."/>
            <person name="Ohm R.A."/>
            <person name="Martin F."/>
            <person name="Silar P."/>
            <person name="Natvig D.O."/>
            <person name="Lalanne C."/>
            <person name="Gautier V."/>
            <person name="Ament-Velasquez S.L."/>
            <person name="Kruys A."/>
            <person name="Hutchinson M.I."/>
            <person name="Powell A.J."/>
            <person name="Barry K."/>
            <person name="Miller A.N."/>
            <person name="Grigoriev I.V."/>
            <person name="Debuchy R."/>
            <person name="Gladieux P."/>
            <person name="Hiltunen Thoren M."/>
            <person name="Johannesson H."/>
        </authorList>
    </citation>
    <scope>NUCLEOTIDE SEQUENCE</scope>
    <source>
        <strain evidence="2">CBS 103.79</strain>
    </source>
</reference>
<sequence length="105" mass="10730">MKLASLLTAALLPVGLMAAPVADQIADVVARESHDVSPNQPAGDLSSRQLTGGNFCRIVGASVVNCRAGPGTGYKVVGTFKKGTMGFFSCVKSGECITIGGSTNW</sequence>
<keyword evidence="1" id="KW-0732">Signal</keyword>
<evidence type="ECO:0000313" key="3">
    <source>
        <dbReference type="Proteomes" id="UP001303889"/>
    </source>
</evidence>
<evidence type="ECO:0000256" key="1">
    <source>
        <dbReference type="SAM" id="SignalP"/>
    </source>
</evidence>